<evidence type="ECO:0000256" key="2">
    <source>
        <dbReference type="ARBA" id="ARBA00023008"/>
    </source>
</evidence>
<reference evidence="9" key="3">
    <citation type="journal article" date="2016" name="Genome Announc.">
        <title>Revised genome sequence of the purple photosynthetic bacterium Blastochloris viridis.</title>
        <authorList>
            <person name="Liu L.N."/>
            <person name="Faulkner M."/>
            <person name="Liu X."/>
            <person name="Huang F."/>
            <person name="Darby A.C."/>
            <person name="Hall N."/>
        </authorList>
    </citation>
    <scope>NUCLEOTIDE SEQUENCE [LARGE SCALE GENOMIC DNA]</scope>
    <source>
        <strain evidence="9">ATCC 19567 / DSM 133 / F</strain>
    </source>
</reference>
<reference evidence="7" key="1">
    <citation type="journal article" date="2015" name="Genome Announc.">
        <title>Complete Genome Sequence of the Bacteriochlorophyll b-Producing Photosynthetic Bacterium Blastochloris viridis.</title>
        <authorList>
            <person name="Tsukatani Y."/>
            <person name="Hirose Y."/>
            <person name="Harada J."/>
            <person name="Misawa N."/>
            <person name="Mori K."/>
            <person name="Inoue K."/>
            <person name="Tamiaki H."/>
        </authorList>
    </citation>
    <scope>NUCLEOTIDE SEQUENCE [LARGE SCALE GENOMIC DNA]</scope>
    <source>
        <strain evidence="7">DSM 133</strain>
    </source>
</reference>
<dbReference type="PROSITE" id="PS51352">
    <property type="entry name" value="THIOREDOXIN_2"/>
    <property type="match status" value="1"/>
</dbReference>
<evidence type="ECO:0000256" key="5">
    <source>
        <dbReference type="SAM" id="SignalP"/>
    </source>
</evidence>
<dbReference type="InterPro" id="IPR013766">
    <property type="entry name" value="Thioredoxin_domain"/>
</dbReference>
<dbReference type="Proteomes" id="UP000065734">
    <property type="component" value="Chromosome I"/>
</dbReference>
<dbReference type="PANTHER" id="PTHR12151:SF25">
    <property type="entry name" value="LINALOOL DEHYDRATASE_ISOMERASE DOMAIN-CONTAINING PROTEIN"/>
    <property type="match status" value="1"/>
</dbReference>
<dbReference type="KEGG" id="bvr:BVIR_2401"/>
<sequence length="211" mass="22466">MTSTDRNTRLRRRHLLQLALAATAAGLTGTATALWPQRAAADPAADGGWGATLTTHTGEPVGGETLKGRPYALYFGYTYCPDICPTSMADLTDALARLDAAGVAGSRDLKVYFVSVDPERDTAALLKTYLGQNFDARIVGLTGTPEAIAKVAWTFRAIFKKTGTGKNYAFTHTASVFLVDRNGRLVGKMPHGGSIERKVEQLTALLSDGSS</sequence>
<keyword evidence="5" id="KW-0732">Signal</keyword>
<dbReference type="PANTHER" id="PTHR12151">
    <property type="entry name" value="ELECTRON TRANSPORT PROTIN SCO1/SENC FAMILY MEMBER"/>
    <property type="match status" value="1"/>
</dbReference>
<evidence type="ECO:0000256" key="3">
    <source>
        <dbReference type="PIRSR" id="PIRSR603782-1"/>
    </source>
</evidence>
<name>A0A0H5BCH7_BLAVI</name>
<keyword evidence="9" id="KW-1185">Reference proteome</keyword>
<evidence type="ECO:0000256" key="4">
    <source>
        <dbReference type="PIRSR" id="PIRSR603782-2"/>
    </source>
</evidence>
<keyword evidence="4" id="KW-1015">Disulfide bond</keyword>
<dbReference type="PATRIC" id="fig|1079.6.peg.2508"/>
<feature type="domain" description="Thioredoxin" evidence="6">
    <location>
        <begin position="31"/>
        <end position="207"/>
    </location>
</feature>
<dbReference type="InterPro" id="IPR036249">
    <property type="entry name" value="Thioredoxin-like_sf"/>
</dbReference>
<comment type="similarity">
    <text evidence="1">Belongs to the SCO1/2 family.</text>
</comment>
<proteinExistence type="inferred from homology"/>
<dbReference type="Gene3D" id="3.40.30.10">
    <property type="entry name" value="Glutaredoxin"/>
    <property type="match status" value="1"/>
</dbReference>
<dbReference type="Pfam" id="PF02630">
    <property type="entry name" value="SCO1-SenC"/>
    <property type="match status" value="1"/>
</dbReference>
<feature type="binding site" evidence="3">
    <location>
        <position position="80"/>
    </location>
    <ligand>
        <name>Cu cation</name>
        <dbReference type="ChEBI" id="CHEBI:23378"/>
    </ligand>
</feature>
<dbReference type="EMBL" id="AP014854">
    <property type="protein sequence ID" value="BAR99900.1"/>
    <property type="molecule type" value="Genomic_DNA"/>
</dbReference>
<dbReference type="EMBL" id="LN907867">
    <property type="protein sequence ID" value="CUU42832.1"/>
    <property type="molecule type" value="Genomic_DNA"/>
</dbReference>
<feature type="chain" id="PRO_5014229102" evidence="5">
    <location>
        <begin position="34"/>
        <end position="211"/>
    </location>
</feature>
<feature type="disulfide bond" description="Redox-active" evidence="4">
    <location>
        <begin position="80"/>
        <end position="84"/>
    </location>
</feature>
<evidence type="ECO:0000313" key="7">
    <source>
        <dbReference type="EMBL" id="BAR99900.1"/>
    </source>
</evidence>
<evidence type="ECO:0000259" key="6">
    <source>
        <dbReference type="PROSITE" id="PS51352"/>
    </source>
</evidence>
<dbReference type="InterPro" id="IPR003782">
    <property type="entry name" value="SCO1/SenC"/>
</dbReference>
<feature type="binding site" evidence="3">
    <location>
        <position position="84"/>
    </location>
    <ligand>
        <name>Cu cation</name>
        <dbReference type="ChEBI" id="CHEBI:23378"/>
    </ligand>
</feature>
<organism evidence="8 9">
    <name type="scientific">Blastochloris viridis</name>
    <name type="common">Rhodopseudomonas viridis</name>
    <dbReference type="NCBI Taxonomy" id="1079"/>
    <lineage>
        <taxon>Bacteria</taxon>
        <taxon>Pseudomonadati</taxon>
        <taxon>Pseudomonadota</taxon>
        <taxon>Alphaproteobacteria</taxon>
        <taxon>Hyphomicrobiales</taxon>
        <taxon>Blastochloridaceae</taxon>
        <taxon>Blastochloris</taxon>
    </lineage>
</organism>
<dbReference type="CDD" id="cd02968">
    <property type="entry name" value="SCO"/>
    <property type="match status" value="1"/>
</dbReference>
<keyword evidence="2 3" id="KW-0186">Copper</keyword>
<accession>A0A0H5BCH7</accession>
<dbReference type="PROSITE" id="PS51318">
    <property type="entry name" value="TAT"/>
    <property type="match status" value="1"/>
</dbReference>
<feature type="binding site" evidence="3">
    <location>
        <position position="172"/>
    </location>
    <ligand>
        <name>Cu cation</name>
        <dbReference type="ChEBI" id="CHEBI:23378"/>
    </ligand>
</feature>
<keyword evidence="3" id="KW-0479">Metal-binding</keyword>
<dbReference type="STRING" id="1079.BVIR_2401"/>
<evidence type="ECO:0000256" key="1">
    <source>
        <dbReference type="ARBA" id="ARBA00010996"/>
    </source>
</evidence>
<feature type="signal peptide" evidence="5">
    <location>
        <begin position="1"/>
        <end position="33"/>
    </location>
</feature>
<dbReference type="RefSeq" id="WP_055037817.1">
    <property type="nucleotide sequence ID" value="NZ_AP014854.2"/>
</dbReference>
<dbReference type="AlphaFoldDB" id="A0A0H5BCH7"/>
<dbReference type="SUPFAM" id="SSF52833">
    <property type="entry name" value="Thioredoxin-like"/>
    <property type="match status" value="1"/>
</dbReference>
<protein>
    <submittedName>
        <fullName evidence="8">BsSco</fullName>
    </submittedName>
    <submittedName>
        <fullName evidence="7">Cytochrome oxidase biogenesis protein Sco1/SenC/PrrC</fullName>
    </submittedName>
</protein>
<reference evidence="8" key="2">
    <citation type="submission" date="2015-11" db="EMBL/GenBank/DDBJ databases">
        <authorList>
            <person name="Zhang Y."/>
            <person name="Guo Z."/>
        </authorList>
    </citation>
    <scope>NUCLEOTIDE SEQUENCE</scope>
    <source>
        <strain evidence="8">1</strain>
    </source>
</reference>
<dbReference type="GO" id="GO:0046872">
    <property type="term" value="F:metal ion binding"/>
    <property type="evidence" value="ECO:0007669"/>
    <property type="project" value="UniProtKB-KW"/>
</dbReference>
<gene>
    <name evidence="8" type="primary">ypmQ_1</name>
    <name evidence="7" type="ORF">BV133_2307</name>
    <name evidence="8" type="ORF">BVIRIDIS_18470</name>
</gene>
<evidence type="ECO:0000313" key="9">
    <source>
        <dbReference type="Proteomes" id="UP000065734"/>
    </source>
</evidence>
<dbReference type="InterPro" id="IPR006311">
    <property type="entry name" value="TAT_signal"/>
</dbReference>
<evidence type="ECO:0000313" key="8">
    <source>
        <dbReference type="EMBL" id="CUU42832.1"/>
    </source>
</evidence>